<evidence type="ECO:0000256" key="4">
    <source>
        <dbReference type="ARBA" id="ARBA00022840"/>
    </source>
</evidence>
<keyword evidence="1" id="KW-0808">Transferase</keyword>
<evidence type="ECO:0000313" key="13">
    <source>
        <dbReference type="EMBL" id="GMH86224.1"/>
    </source>
</evidence>
<dbReference type="GO" id="GO:0004708">
    <property type="term" value="F:MAP kinase kinase activity"/>
    <property type="evidence" value="ECO:0007669"/>
    <property type="project" value="UniProtKB-EC"/>
</dbReference>
<evidence type="ECO:0000256" key="8">
    <source>
        <dbReference type="ARBA" id="ARBA00049299"/>
    </source>
</evidence>
<comment type="caution">
    <text evidence="13">The sequence shown here is derived from an EMBL/GenBank/DDBJ whole genome shotgun (WGS) entry which is preliminary data.</text>
</comment>
<organism evidence="13 14">
    <name type="scientific">Triparma strigata</name>
    <dbReference type="NCBI Taxonomy" id="1606541"/>
    <lineage>
        <taxon>Eukaryota</taxon>
        <taxon>Sar</taxon>
        <taxon>Stramenopiles</taxon>
        <taxon>Ochrophyta</taxon>
        <taxon>Bolidophyceae</taxon>
        <taxon>Parmales</taxon>
        <taxon>Triparmaceae</taxon>
        <taxon>Triparma</taxon>
    </lineage>
</organism>
<dbReference type="PROSITE" id="PS00107">
    <property type="entry name" value="PROTEIN_KINASE_ATP"/>
    <property type="match status" value="1"/>
</dbReference>
<dbReference type="EC" id="2.7.12.2" evidence="6"/>
<keyword evidence="14" id="KW-1185">Reference proteome</keyword>
<dbReference type="InterPro" id="IPR011009">
    <property type="entry name" value="Kinase-like_dom_sf"/>
</dbReference>
<accession>A0A9W7EMI5</accession>
<dbReference type="InterPro" id="IPR000719">
    <property type="entry name" value="Prot_kinase_dom"/>
</dbReference>
<name>A0A9W7EMI5_9STRA</name>
<evidence type="ECO:0000259" key="12">
    <source>
        <dbReference type="PROSITE" id="PS50011"/>
    </source>
</evidence>
<gene>
    <name evidence="13" type="ORF">TrST_g6887</name>
</gene>
<evidence type="ECO:0000256" key="2">
    <source>
        <dbReference type="ARBA" id="ARBA00022741"/>
    </source>
</evidence>
<dbReference type="AlphaFoldDB" id="A0A9W7EMI5"/>
<proteinExistence type="inferred from homology"/>
<evidence type="ECO:0000256" key="3">
    <source>
        <dbReference type="ARBA" id="ARBA00022777"/>
    </source>
</evidence>
<evidence type="ECO:0000256" key="11">
    <source>
        <dbReference type="SAM" id="MobiDB-lite"/>
    </source>
</evidence>
<feature type="region of interest" description="Disordered" evidence="11">
    <location>
        <begin position="45"/>
        <end position="98"/>
    </location>
</feature>
<feature type="domain" description="Protein kinase" evidence="12">
    <location>
        <begin position="338"/>
        <end position="617"/>
    </location>
</feature>
<comment type="catalytic activity">
    <reaction evidence="8">
        <text>L-threonyl-[protein] + ATP = O-phospho-L-threonyl-[protein] + ADP + H(+)</text>
        <dbReference type="Rhea" id="RHEA:46608"/>
        <dbReference type="Rhea" id="RHEA-COMP:11060"/>
        <dbReference type="Rhea" id="RHEA-COMP:11605"/>
        <dbReference type="ChEBI" id="CHEBI:15378"/>
        <dbReference type="ChEBI" id="CHEBI:30013"/>
        <dbReference type="ChEBI" id="CHEBI:30616"/>
        <dbReference type="ChEBI" id="CHEBI:61977"/>
        <dbReference type="ChEBI" id="CHEBI:456216"/>
        <dbReference type="EC" id="2.7.12.2"/>
    </reaction>
</comment>
<feature type="binding site" evidence="10">
    <location>
        <position position="367"/>
    </location>
    <ligand>
        <name>ATP</name>
        <dbReference type="ChEBI" id="CHEBI:30616"/>
    </ligand>
</feature>
<evidence type="ECO:0000256" key="7">
    <source>
        <dbReference type="ARBA" id="ARBA00049014"/>
    </source>
</evidence>
<protein>
    <recommendedName>
        <fullName evidence="6">mitogen-activated protein kinase kinase</fullName>
        <ecNumber evidence="6">2.7.12.2</ecNumber>
    </recommendedName>
</protein>
<dbReference type="PANTHER" id="PTHR48013">
    <property type="entry name" value="DUAL SPECIFICITY MITOGEN-ACTIVATED PROTEIN KINASE KINASE 5-RELATED"/>
    <property type="match status" value="1"/>
</dbReference>
<evidence type="ECO:0000256" key="6">
    <source>
        <dbReference type="ARBA" id="ARBA00038999"/>
    </source>
</evidence>
<comment type="similarity">
    <text evidence="5">Belongs to the protein kinase superfamily. STE Ser/Thr protein kinase family. MAP kinase kinase subfamily.</text>
</comment>
<keyword evidence="4 10" id="KW-0067">ATP-binding</keyword>
<feature type="compositionally biased region" description="Basic and acidic residues" evidence="11">
    <location>
        <begin position="59"/>
        <end position="76"/>
    </location>
</feature>
<feature type="region of interest" description="Disordered" evidence="11">
    <location>
        <begin position="232"/>
        <end position="253"/>
    </location>
</feature>
<keyword evidence="3" id="KW-0418">Kinase</keyword>
<evidence type="ECO:0000256" key="5">
    <source>
        <dbReference type="ARBA" id="ARBA00038035"/>
    </source>
</evidence>
<comment type="catalytic activity">
    <reaction evidence="7">
        <text>L-seryl-[protein] + ATP = O-phospho-L-seryl-[protein] + ADP + H(+)</text>
        <dbReference type="Rhea" id="RHEA:17989"/>
        <dbReference type="Rhea" id="RHEA-COMP:9863"/>
        <dbReference type="Rhea" id="RHEA-COMP:11604"/>
        <dbReference type="ChEBI" id="CHEBI:15378"/>
        <dbReference type="ChEBI" id="CHEBI:29999"/>
        <dbReference type="ChEBI" id="CHEBI:30616"/>
        <dbReference type="ChEBI" id="CHEBI:83421"/>
        <dbReference type="ChEBI" id="CHEBI:456216"/>
        <dbReference type="EC" id="2.7.12.2"/>
    </reaction>
</comment>
<dbReference type="EMBL" id="BRXY01000311">
    <property type="protein sequence ID" value="GMH86224.1"/>
    <property type="molecule type" value="Genomic_DNA"/>
</dbReference>
<dbReference type="OrthoDB" id="10252354at2759"/>
<evidence type="ECO:0000256" key="9">
    <source>
        <dbReference type="ARBA" id="ARBA00051693"/>
    </source>
</evidence>
<dbReference type="GO" id="GO:0005524">
    <property type="term" value="F:ATP binding"/>
    <property type="evidence" value="ECO:0007669"/>
    <property type="project" value="UniProtKB-UniRule"/>
</dbReference>
<sequence>MGAGASAKYEVASGTDDEQMNENFDVKGVPAIVNKALHDIVGGLASGARNSKGGPPVMKRADSERVSIKETRKSWKSDTGLLASESSESDRQGQGQGIVKTLPRINSIQSIAFGHKLKRLGSYTTLLDRTGAPQGKLQGLFTSQVNSMQVLDPLNQMKRINSTPIMTAPTKPAKLVNHNSGNDGSTIGPTPLTQIHEAENESYPPSPMKGATAAPSFDPKKFTGLTVLVGAEEGEEEEEEGDEEKPPVTKPFPKLSLLTRTTSFEDDDDWIDVSDDEGEQSMGVGHSPRMQKPKLSIHATHDESYMFTQSGTIFVEGLESGLGSDGGQGSGLNMRDRLVFLQKLGQGASGIVYKALDLLNMKLVAVKIINIYDRAKRRQMVHELGALHAGLRGKEAENEGSRNILTMIDAFGNVEDATVGIIMEYMDGGSLEDVVNAGGCDNEIVLGSMAKQLLCGLGFLHSIGQLHRDLKPANVLINNEGEVKVSDFGVAKNLREGGDEEGGGGEDKKSATPVANTFVGTLTYMSPERINGGEYSYAADVWSLGLTLLTTALGKLPLKTDGGYWSVMACVREDEPPKLPEDEDKWSDGFRDFLRLCMLKDEKERPTVEDLLKHPFITRSNSLYNSNGEGWGGVEDKADTQDISLKDLECILEAIFVHTEAMVERKSAFSRDGDVAGSAGGSDLLSEIVLKGDLMGLAKQLGLDLLEVRKMSATFVAQSAMRRYLLMDSDSD</sequence>
<dbReference type="SUPFAM" id="SSF56112">
    <property type="entry name" value="Protein kinase-like (PK-like)"/>
    <property type="match status" value="1"/>
</dbReference>
<evidence type="ECO:0000256" key="1">
    <source>
        <dbReference type="ARBA" id="ARBA00022679"/>
    </source>
</evidence>
<feature type="region of interest" description="Disordered" evidence="11">
    <location>
        <begin position="1"/>
        <end position="21"/>
    </location>
</feature>
<dbReference type="PANTHER" id="PTHR48013:SF9">
    <property type="entry name" value="DUAL SPECIFICITY MITOGEN-ACTIVATED PROTEIN KINASE KINASE 5"/>
    <property type="match status" value="1"/>
</dbReference>
<dbReference type="SMART" id="SM00220">
    <property type="entry name" value="S_TKc"/>
    <property type="match status" value="1"/>
</dbReference>
<reference evidence="14" key="1">
    <citation type="journal article" date="2023" name="Commun. Biol.">
        <title>Genome analysis of Parmales, the sister group of diatoms, reveals the evolutionary specialization of diatoms from phago-mixotrophs to photoautotrophs.</title>
        <authorList>
            <person name="Ban H."/>
            <person name="Sato S."/>
            <person name="Yoshikawa S."/>
            <person name="Yamada K."/>
            <person name="Nakamura Y."/>
            <person name="Ichinomiya M."/>
            <person name="Sato N."/>
            <person name="Blanc-Mathieu R."/>
            <person name="Endo H."/>
            <person name="Kuwata A."/>
            <person name="Ogata H."/>
        </authorList>
    </citation>
    <scope>NUCLEOTIDE SEQUENCE [LARGE SCALE GENOMIC DNA]</scope>
    <source>
        <strain evidence="14">NIES 3701</strain>
    </source>
</reference>
<dbReference type="Gene3D" id="1.10.510.10">
    <property type="entry name" value="Transferase(Phosphotransferase) domain 1"/>
    <property type="match status" value="1"/>
</dbReference>
<dbReference type="PROSITE" id="PS50011">
    <property type="entry name" value="PROTEIN_KINASE_DOM"/>
    <property type="match status" value="1"/>
</dbReference>
<dbReference type="Pfam" id="PF00069">
    <property type="entry name" value="Pkinase"/>
    <property type="match status" value="1"/>
</dbReference>
<evidence type="ECO:0000313" key="14">
    <source>
        <dbReference type="Proteomes" id="UP001165085"/>
    </source>
</evidence>
<dbReference type="Proteomes" id="UP001165085">
    <property type="component" value="Unassembled WGS sequence"/>
</dbReference>
<comment type="catalytic activity">
    <reaction evidence="9">
        <text>L-tyrosyl-[protein] + ATP = O-phospho-L-tyrosyl-[protein] + ADP + H(+)</text>
        <dbReference type="Rhea" id="RHEA:10596"/>
        <dbReference type="Rhea" id="RHEA-COMP:10136"/>
        <dbReference type="Rhea" id="RHEA-COMP:20101"/>
        <dbReference type="ChEBI" id="CHEBI:15378"/>
        <dbReference type="ChEBI" id="CHEBI:30616"/>
        <dbReference type="ChEBI" id="CHEBI:46858"/>
        <dbReference type="ChEBI" id="CHEBI:61978"/>
        <dbReference type="ChEBI" id="CHEBI:456216"/>
        <dbReference type="EC" id="2.7.12.2"/>
    </reaction>
</comment>
<keyword evidence="2 10" id="KW-0547">Nucleotide-binding</keyword>
<evidence type="ECO:0000256" key="10">
    <source>
        <dbReference type="PROSITE-ProRule" id="PRU10141"/>
    </source>
</evidence>
<feature type="compositionally biased region" description="Acidic residues" evidence="11">
    <location>
        <begin position="232"/>
        <end position="243"/>
    </location>
</feature>
<dbReference type="InterPro" id="IPR017441">
    <property type="entry name" value="Protein_kinase_ATP_BS"/>
</dbReference>